<name>A0A177P4J3_9GAMM</name>
<dbReference type="PANTHER" id="PTHR43392:SF2">
    <property type="entry name" value="AAA-TYPE ATPASE FAMILY PROTEIN _ ANKYRIN REPEAT FAMILY PROTEIN"/>
    <property type="match status" value="1"/>
</dbReference>
<dbReference type="AlphaFoldDB" id="A0A177P4J3"/>
<organism evidence="5 6">
    <name type="scientific">Methylomonas koyamae</name>
    <dbReference type="NCBI Taxonomy" id="702114"/>
    <lineage>
        <taxon>Bacteria</taxon>
        <taxon>Pseudomonadati</taxon>
        <taxon>Pseudomonadota</taxon>
        <taxon>Gammaproteobacteria</taxon>
        <taxon>Methylococcales</taxon>
        <taxon>Methylococcaceae</taxon>
        <taxon>Methylomonas</taxon>
    </lineage>
</organism>
<dbReference type="InterPro" id="IPR003593">
    <property type="entry name" value="AAA+_ATPase"/>
</dbReference>
<dbReference type="CDD" id="cd00009">
    <property type="entry name" value="AAA"/>
    <property type="match status" value="2"/>
</dbReference>
<gene>
    <name evidence="5" type="ORF">A1355_19860</name>
</gene>
<keyword evidence="2" id="KW-0547">Nucleotide-binding</keyword>
<evidence type="ECO:0000259" key="4">
    <source>
        <dbReference type="SMART" id="SM00382"/>
    </source>
</evidence>
<proteinExistence type="inferred from homology"/>
<sequence>MVFTGNPGTGKTTVARLVGGIYKQLGLLERGHLVEVDRGGLVAGYIGQTAIRVREAVNKALDGVLFIDEAYSLAQGGQPDFGQEAIDTLLKAMEDNRDRLAVIIAGYRDPIRKFIQTNPGLESRFTRYVDFDDYSSDELMEIFAQLLSSHHMLLSEEAHRKAKSNFETIYRVRKNNFGNARVIRTYFETVLEKQAERLANNIAADTSLIVADDLPDVHSKKSKDINDLLEELDTFVGLAEVKYEIRKLVNLYKANQKRKENNLPITPVSLHLVFSGNPGTGKTSIARLIGEIYASLDLLSSGHVIEVDRSGLVAGFIGQTALKTQETINAALDGVLFIDEAYSLSESSIQSPGHDFGKEAIDTLLKGMEDHRERLAVIVAGYPKLMQNFINSNPGLESRFTRYLKFEDYSGNDLTNIFSKFCLNNGFVITDQAKIVASNMFDRVYAERGENFGNGRTVRKIFESAIENQAERLANEENASPVEIVESDLIACFGKLFV</sequence>
<accession>A0A177P4J3</accession>
<dbReference type="Gene3D" id="3.40.50.300">
    <property type="entry name" value="P-loop containing nucleotide triphosphate hydrolases"/>
    <property type="match status" value="2"/>
</dbReference>
<feature type="domain" description="AAA+ ATPase" evidence="4">
    <location>
        <begin position="1"/>
        <end position="135"/>
    </location>
</feature>
<protein>
    <recommendedName>
        <fullName evidence="4">AAA+ ATPase domain-containing protein</fullName>
    </recommendedName>
</protein>
<dbReference type="InterPro" id="IPR050773">
    <property type="entry name" value="CbxX/CfxQ_RuBisCO_ESX"/>
</dbReference>
<dbReference type="GO" id="GO:0016887">
    <property type="term" value="F:ATP hydrolysis activity"/>
    <property type="evidence" value="ECO:0007669"/>
    <property type="project" value="InterPro"/>
</dbReference>
<feature type="domain" description="AAA+ ATPase" evidence="4">
    <location>
        <begin position="268"/>
        <end position="410"/>
    </location>
</feature>
<evidence type="ECO:0000256" key="1">
    <source>
        <dbReference type="ARBA" id="ARBA00010378"/>
    </source>
</evidence>
<dbReference type="SUPFAM" id="SSF52540">
    <property type="entry name" value="P-loop containing nucleoside triphosphate hydrolases"/>
    <property type="match status" value="2"/>
</dbReference>
<keyword evidence="3" id="KW-0067">ATP-binding</keyword>
<evidence type="ECO:0000313" key="5">
    <source>
        <dbReference type="EMBL" id="OAI25165.1"/>
    </source>
</evidence>
<dbReference type="InterPro" id="IPR041627">
    <property type="entry name" value="AAA_lid_6"/>
</dbReference>
<dbReference type="Gene3D" id="1.10.8.60">
    <property type="match status" value="1"/>
</dbReference>
<evidence type="ECO:0000313" key="6">
    <source>
        <dbReference type="Proteomes" id="UP000077628"/>
    </source>
</evidence>
<reference evidence="6" key="1">
    <citation type="submission" date="2016-03" db="EMBL/GenBank/DDBJ databases">
        <authorList>
            <person name="Heylen K."/>
            <person name="De Vos P."/>
            <person name="Vekeman B."/>
        </authorList>
    </citation>
    <scope>NUCLEOTIDE SEQUENCE [LARGE SCALE GENOMIC DNA]</scope>
    <source>
        <strain evidence="6">R-45383</strain>
    </source>
</reference>
<dbReference type="Proteomes" id="UP000077628">
    <property type="component" value="Unassembled WGS sequence"/>
</dbReference>
<keyword evidence="6" id="KW-1185">Reference proteome</keyword>
<dbReference type="InterPro" id="IPR000641">
    <property type="entry name" value="CbxX/CfxQ"/>
</dbReference>
<dbReference type="Pfam" id="PF17866">
    <property type="entry name" value="AAA_lid_6"/>
    <property type="match status" value="2"/>
</dbReference>
<dbReference type="InterPro" id="IPR027417">
    <property type="entry name" value="P-loop_NTPase"/>
</dbReference>
<dbReference type="PANTHER" id="PTHR43392">
    <property type="entry name" value="AAA-TYPE ATPASE FAMILY PROTEIN / ANKYRIN REPEAT FAMILY PROTEIN"/>
    <property type="match status" value="1"/>
</dbReference>
<dbReference type="STRING" id="702114.A1355_19860"/>
<dbReference type="EMBL" id="LUUK01000040">
    <property type="protein sequence ID" value="OAI25165.1"/>
    <property type="molecule type" value="Genomic_DNA"/>
</dbReference>
<comment type="caution">
    <text evidence="5">The sequence shown here is derived from an EMBL/GenBank/DDBJ whole genome shotgun (WGS) entry which is preliminary data.</text>
</comment>
<evidence type="ECO:0000256" key="3">
    <source>
        <dbReference type="ARBA" id="ARBA00022840"/>
    </source>
</evidence>
<dbReference type="GO" id="GO:0005524">
    <property type="term" value="F:ATP binding"/>
    <property type="evidence" value="ECO:0007669"/>
    <property type="project" value="UniProtKB-KW"/>
</dbReference>
<dbReference type="InterPro" id="IPR003959">
    <property type="entry name" value="ATPase_AAA_core"/>
</dbReference>
<comment type="similarity">
    <text evidence="1">Belongs to the CbxX/CfxQ family.</text>
</comment>
<dbReference type="PRINTS" id="PR00819">
    <property type="entry name" value="CBXCFQXSUPER"/>
</dbReference>
<evidence type="ECO:0000256" key="2">
    <source>
        <dbReference type="ARBA" id="ARBA00022741"/>
    </source>
</evidence>
<dbReference type="FunFam" id="3.40.50.300:FF:000216">
    <property type="entry name" value="Type VII secretion ATPase EccA"/>
    <property type="match status" value="2"/>
</dbReference>
<dbReference type="Pfam" id="PF00004">
    <property type="entry name" value="AAA"/>
    <property type="match status" value="2"/>
</dbReference>
<dbReference type="SMART" id="SM00382">
    <property type="entry name" value="AAA"/>
    <property type="match status" value="2"/>
</dbReference>